<sequence length="368" mass="37810">MRSVEAQLLHRPPGFGAGEAVRHLLAVQAQDVPAAQLALRARSATVTRAEIDAAVERREIVRAWGPRGTLHYIHHDDLPWLLSLTSAKLGSMRRLAQEGVTGDDLLPLIGRALAGQGPLTKAELERRLGGRARGQGIVHLAGLAAAHGLAVLGPLRDGKPTYVHAADWLGAPLVFEPDRERALAELAVRYRRAHVPATVEDLAAWSGLPPGEARRAWQGTGPRVAAEPVGGAGGAQGAAAGPDGGVGGAKGAVAGPAGGVGGAQGAVAGPAGGVGGAQGAVAGLVRLLPAFDELLLGWKSRDPILAPEHARTVFPGGGILRSAVLVEGRIRGTWSRKGGAVTVELFEDVPGIAGALADEVEDVRRFLI</sequence>
<comment type="caution">
    <text evidence="2">The sequence shown here is derived from an EMBL/GenBank/DDBJ whole genome shotgun (WGS) entry which is preliminary data.</text>
</comment>
<dbReference type="EMBL" id="JBITGY010000001">
    <property type="protein sequence ID" value="MFI6496188.1"/>
    <property type="molecule type" value="Genomic_DNA"/>
</dbReference>
<evidence type="ECO:0000313" key="2">
    <source>
        <dbReference type="EMBL" id="MFI6496188.1"/>
    </source>
</evidence>
<dbReference type="Pfam" id="PF06224">
    <property type="entry name" value="AlkZ-like"/>
    <property type="match status" value="1"/>
</dbReference>
<gene>
    <name evidence="2" type="ORF">ACIBG2_02335</name>
</gene>
<proteinExistence type="predicted"/>
<keyword evidence="3" id="KW-1185">Reference proteome</keyword>
<dbReference type="Proteomes" id="UP001612741">
    <property type="component" value="Unassembled WGS sequence"/>
</dbReference>
<evidence type="ECO:0000256" key="1">
    <source>
        <dbReference type="SAM" id="MobiDB-lite"/>
    </source>
</evidence>
<dbReference type="PANTHER" id="PTHR38479:SF2">
    <property type="entry name" value="WINGED HELIX DNA-BINDING DOMAIN-CONTAINING PROTEIN"/>
    <property type="match status" value="1"/>
</dbReference>
<reference evidence="2 3" key="1">
    <citation type="submission" date="2024-10" db="EMBL/GenBank/DDBJ databases">
        <title>The Natural Products Discovery Center: Release of the First 8490 Sequenced Strains for Exploring Actinobacteria Biosynthetic Diversity.</title>
        <authorList>
            <person name="Kalkreuter E."/>
            <person name="Kautsar S.A."/>
            <person name="Yang D."/>
            <person name="Bader C.D."/>
            <person name="Teijaro C.N."/>
            <person name="Fluegel L."/>
            <person name="Davis C.M."/>
            <person name="Simpson J.R."/>
            <person name="Lauterbach L."/>
            <person name="Steele A.D."/>
            <person name="Gui C."/>
            <person name="Meng S."/>
            <person name="Li G."/>
            <person name="Viehrig K."/>
            <person name="Ye F."/>
            <person name="Su P."/>
            <person name="Kiefer A.F."/>
            <person name="Nichols A."/>
            <person name="Cepeda A.J."/>
            <person name="Yan W."/>
            <person name="Fan B."/>
            <person name="Jiang Y."/>
            <person name="Adhikari A."/>
            <person name="Zheng C.-J."/>
            <person name="Schuster L."/>
            <person name="Cowan T.M."/>
            <person name="Smanski M.J."/>
            <person name="Chevrette M.G."/>
            <person name="De Carvalho L.P.S."/>
            <person name="Shen B."/>
        </authorList>
    </citation>
    <scope>NUCLEOTIDE SEQUENCE [LARGE SCALE GENOMIC DNA]</scope>
    <source>
        <strain evidence="2 3">NPDC050545</strain>
    </source>
</reference>
<feature type="region of interest" description="Disordered" evidence="1">
    <location>
        <begin position="213"/>
        <end position="239"/>
    </location>
</feature>
<accession>A0ABW7YLJ8</accession>
<feature type="compositionally biased region" description="Gly residues" evidence="1">
    <location>
        <begin position="230"/>
        <end position="239"/>
    </location>
</feature>
<dbReference type="GO" id="GO:0003677">
    <property type="term" value="F:DNA binding"/>
    <property type="evidence" value="ECO:0007669"/>
    <property type="project" value="UniProtKB-KW"/>
</dbReference>
<dbReference type="RefSeq" id="WP_397078157.1">
    <property type="nucleotide sequence ID" value="NZ_JBITGY010000001.1"/>
</dbReference>
<name>A0ABW7YLJ8_9ACTN</name>
<dbReference type="InterPro" id="IPR009351">
    <property type="entry name" value="AlkZ-like"/>
</dbReference>
<evidence type="ECO:0000313" key="3">
    <source>
        <dbReference type="Proteomes" id="UP001612741"/>
    </source>
</evidence>
<organism evidence="2 3">
    <name type="scientific">Nonomuraea typhae</name>
    <dbReference type="NCBI Taxonomy" id="2603600"/>
    <lineage>
        <taxon>Bacteria</taxon>
        <taxon>Bacillati</taxon>
        <taxon>Actinomycetota</taxon>
        <taxon>Actinomycetes</taxon>
        <taxon>Streptosporangiales</taxon>
        <taxon>Streptosporangiaceae</taxon>
        <taxon>Nonomuraea</taxon>
    </lineage>
</organism>
<protein>
    <submittedName>
        <fullName evidence="2">Winged helix DNA-binding domain-containing protein</fullName>
    </submittedName>
</protein>
<keyword evidence="2" id="KW-0238">DNA-binding</keyword>
<dbReference type="PANTHER" id="PTHR38479">
    <property type="entry name" value="LMO0824 PROTEIN"/>
    <property type="match status" value="1"/>
</dbReference>